<gene>
    <name evidence="4" type="ORF">Cco03nite_28630</name>
</gene>
<dbReference type="CDD" id="cd04301">
    <property type="entry name" value="NAT_SF"/>
    <property type="match status" value="1"/>
</dbReference>
<dbReference type="PANTHER" id="PTHR43877">
    <property type="entry name" value="AMINOALKYLPHOSPHONATE N-ACETYLTRANSFERASE-RELATED-RELATED"/>
    <property type="match status" value="1"/>
</dbReference>
<feature type="domain" description="N-acetyltransferase" evidence="3">
    <location>
        <begin position="6"/>
        <end position="147"/>
    </location>
</feature>
<protein>
    <submittedName>
        <fullName evidence="4">N-acetyltransferase</fullName>
    </submittedName>
</protein>
<organism evidence="4 5">
    <name type="scientific">Catellatospora coxensis</name>
    <dbReference type="NCBI Taxonomy" id="310354"/>
    <lineage>
        <taxon>Bacteria</taxon>
        <taxon>Bacillati</taxon>
        <taxon>Actinomycetota</taxon>
        <taxon>Actinomycetes</taxon>
        <taxon>Micromonosporales</taxon>
        <taxon>Micromonosporaceae</taxon>
        <taxon>Catellatospora</taxon>
    </lineage>
</organism>
<dbReference type="PROSITE" id="PS51186">
    <property type="entry name" value="GNAT"/>
    <property type="match status" value="1"/>
</dbReference>
<evidence type="ECO:0000259" key="3">
    <source>
        <dbReference type="PROSITE" id="PS51186"/>
    </source>
</evidence>
<dbReference type="SUPFAM" id="SSF55729">
    <property type="entry name" value="Acyl-CoA N-acyltransferases (Nat)"/>
    <property type="match status" value="1"/>
</dbReference>
<dbReference type="GO" id="GO:0016747">
    <property type="term" value="F:acyltransferase activity, transferring groups other than amino-acyl groups"/>
    <property type="evidence" value="ECO:0007669"/>
    <property type="project" value="InterPro"/>
</dbReference>
<dbReference type="InterPro" id="IPR050832">
    <property type="entry name" value="Bact_Acetyltransf"/>
</dbReference>
<dbReference type="Proteomes" id="UP000630887">
    <property type="component" value="Unassembled WGS sequence"/>
</dbReference>
<keyword evidence="2" id="KW-0012">Acyltransferase</keyword>
<accession>A0A8J3KTY9</accession>
<dbReference type="Gene3D" id="3.40.630.30">
    <property type="match status" value="1"/>
</dbReference>
<dbReference type="InterPro" id="IPR016181">
    <property type="entry name" value="Acyl_CoA_acyltransferase"/>
</dbReference>
<dbReference type="Pfam" id="PF00583">
    <property type="entry name" value="Acetyltransf_1"/>
    <property type="match status" value="1"/>
</dbReference>
<name>A0A8J3KTY9_9ACTN</name>
<comment type="caution">
    <text evidence="4">The sequence shown here is derived from an EMBL/GenBank/DDBJ whole genome shotgun (WGS) entry which is preliminary data.</text>
</comment>
<dbReference type="InterPro" id="IPR000182">
    <property type="entry name" value="GNAT_dom"/>
</dbReference>
<evidence type="ECO:0000313" key="5">
    <source>
        <dbReference type="Proteomes" id="UP000630887"/>
    </source>
</evidence>
<sequence>MLTVLIQHREITHPDVTALVLAAEDELFTRYPGTTRSPLDPHARFVVAYVLGRPVGCGGIVPSASGVGEIRRLFVLPAHRRAGVARRILAALERRATAQGWDSIIGETGVNQPEAIALFDSSDYQRTEPYGRYIGNPYSVCFAKKLLRS</sequence>
<evidence type="ECO:0000256" key="1">
    <source>
        <dbReference type="ARBA" id="ARBA00022679"/>
    </source>
</evidence>
<proteinExistence type="predicted"/>
<keyword evidence="1" id="KW-0808">Transferase</keyword>
<dbReference type="PANTHER" id="PTHR43877:SF2">
    <property type="entry name" value="AMINOALKYLPHOSPHONATE N-ACETYLTRANSFERASE-RELATED"/>
    <property type="match status" value="1"/>
</dbReference>
<dbReference type="AlphaFoldDB" id="A0A8J3KTY9"/>
<dbReference type="EMBL" id="BONI01000020">
    <property type="protein sequence ID" value="GIG06163.1"/>
    <property type="molecule type" value="Genomic_DNA"/>
</dbReference>
<evidence type="ECO:0000256" key="2">
    <source>
        <dbReference type="ARBA" id="ARBA00023315"/>
    </source>
</evidence>
<keyword evidence="5" id="KW-1185">Reference proteome</keyword>
<reference evidence="4 5" key="1">
    <citation type="submission" date="2021-01" db="EMBL/GenBank/DDBJ databases">
        <title>Whole genome shotgun sequence of Catellatospora coxensis NBRC 107359.</title>
        <authorList>
            <person name="Komaki H."/>
            <person name="Tamura T."/>
        </authorList>
    </citation>
    <scope>NUCLEOTIDE SEQUENCE [LARGE SCALE GENOMIC DNA]</scope>
    <source>
        <strain evidence="4 5">NBRC 107359</strain>
    </source>
</reference>
<evidence type="ECO:0000313" key="4">
    <source>
        <dbReference type="EMBL" id="GIG06163.1"/>
    </source>
</evidence>